<dbReference type="EMBL" id="JACHGH010000011">
    <property type="protein sequence ID" value="MBB6454643.1"/>
    <property type="molecule type" value="Genomic_DNA"/>
</dbReference>
<dbReference type="Proteomes" id="UP000581688">
    <property type="component" value="Unassembled WGS sequence"/>
</dbReference>
<keyword evidence="11" id="KW-1185">Reference proteome</keyword>
<dbReference type="InterPro" id="IPR036837">
    <property type="entry name" value="Cation_efflux_CTD_sf"/>
</dbReference>
<dbReference type="PANTHER" id="PTHR43840">
    <property type="entry name" value="MITOCHONDRIAL METAL TRANSPORTER 1-RELATED"/>
    <property type="match status" value="1"/>
</dbReference>
<dbReference type="RefSeq" id="WP_174497145.1">
    <property type="nucleotide sequence ID" value="NZ_CADDWK010000012.1"/>
</dbReference>
<feature type="transmembrane region" description="Helical" evidence="7">
    <location>
        <begin position="115"/>
        <end position="135"/>
    </location>
</feature>
<dbReference type="SUPFAM" id="SSF160240">
    <property type="entry name" value="Cation efflux protein cytoplasmic domain-like"/>
    <property type="match status" value="1"/>
</dbReference>
<comment type="subcellular location">
    <subcellularLocation>
        <location evidence="1">Membrane</location>
        <topology evidence="1">Multi-pass membrane protein</topology>
    </subcellularLocation>
</comment>
<feature type="transmembrane region" description="Helical" evidence="7">
    <location>
        <begin position="156"/>
        <end position="175"/>
    </location>
</feature>
<evidence type="ECO:0000256" key="1">
    <source>
        <dbReference type="ARBA" id="ARBA00004141"/>
    </source>
</evidence>
<evidence type="ECO:0000313" key="11">
    <source>
        <dbReference type="Proteomes" id="UP000581688"/>
    </source>
</evidence>
<dbReference type="Gene3D" id="3.30.70.1350">
    <property type="entry name" value="Cation efflux protein, cytoplasmic domain"/>
    <property type="match status" value="1"/>
</dbReference>
<feature type="transmembrane region" description="Helical" evidence="7">
    <location>
        <begin position="181"/>
        <end position="200"/>
    </location>
</feature>
<dbReference type="InterPro" id="IPR027470">
    <property type="entry name" value="Cation_efflux_CTD"/>
</dbReference>
<evidence type="ECO:0000256" key="6">
    <source>
        <dbReference type="ARBA" id="ARBA00023136"/>
    </source>
</evidence>
<feature type="transmembrane region" description="Helical" evidence="7">
    <location>
        <begin position="20"/>
        <end position="39"/>
    </location>
</feature>
<dbReference type="FunFam" id="1.20.1510.10:FF:000006">
    <property type="entry name" value="Divalent cation efflux transporter"/>
    <property type="match status" value="1"/>
</dbReference>
<name>A0A841Q8J3_9BACI</name>
<evidence type="ECO:0000256" key="7">
    <source>
        <dbReference type="SAM" id="Phobius"/>
    </source>
</evidence>
<keyword evidence="5 7" id="KW-1133">Transmembrane helix</keyword>
<evidence type="ECO:0000256" key="2">
    <source>
        <dbReference type="ARBA" id="ARBA00008114"/>
    </source>
</evidence>
<dbReference type="InterPro" id="IPR050291">
    <property type="entry name" value="CDF_Transporter"/>
</dbReference>
<feature type="transmembrane region" description="Helical" evidence="7">
    <location>
        <begin position="45"/>
        <end position="61"/>
    </location>
</feature>
<dbReference type="InterPro" id="IPR058533">
    <property type="entry name" value="Cation_efflux_TM"/>
</dbReference>
<dbReference type="InterPro" id="IPR027469">
    <property type="entry name" value="Cation_efflux_TMD_sf"/>
</dbReference>
<organism evidence="10 11">
    <name type="scientific">Salirhabdus euzebyi</name>
    <dbReference type="NCBI Taxonomy" id="394506"/>
    <lineage>
        <taxon>Bacteria</taxon>
        <taxon>Bacillati</taxon>
        <taxon>Bacillota</taxon>
        <taxon>Bacilli</taxon>
        <taxon>Bacillales</taxon>
        <taxon>Bacillaceae</taxon>
        <taxon>Salirhabdus</taxon>
    </lineage>
</organism>
<dbReference type="SUPFAM" id="SSF161111">
    <property type="entry name" value="Cation efflux protein transmembrane domain-like"/>
    <property type="match status" value="1"/>
</dbReference>
<feature type="domain" description="Cation efflux protein cytoplasmic" evidence="9">
    <location>
        <begin position="211"/>
        <end position="287"/>
    </location>
</feature>
<evidence type="ECO:0000259" key="8">
    <source>
        <dbReference type="Pfam" id="PF01545"/>
    </source>
</evidence>
<evidence type="ECO:0000256" key="3">
    <source>
        <dbReference type="ARBA" id="ARBA00022448"/>
    </source>
</evidence>
<dbReference type="Gene3D" id="1.20.1510.10">
    <property type="entry name" value="Cation efflux protein transmembrane domain"/>
    <property type="match status" value="1"/>
</dbReference>
<protein>
    <submittedName>
        <fullName evidence="10">Cation diffusion facilitator family transporter</fullName>
    </submittedName>
</protein>
<evidence type="ECO:0000256" key="5">
    <source>
        <dbReference type="ARBA" id="ARBA00022989"/>
    </source>
</evidence>
<dbReference type="GO" id="GO:0008324">
    <property type="term" value="F:monoatomic cation transmembrane transporter activity"/>
    <property type="evidence" value="ECO:0007669"/>
    <property type="project" value="InterPro"/>
</dbReference>
<evidence type="ECO:0000256" key="4">
    <source>
        <dbReference type="ARBA" id="ARBA00022692"/>
    </source>
</evidence>
<gene>
    <name evidence="10" type="ORF">HNQ94_003132</name>
</gene>
<keyword evidence="6 7" id="KW-0472">Membrane</keyword>
<sequence>MQEYDNLKRGEKGAWLSISAYLVLSALKLTVAYIGGSAALRADGLNNATDVVASVAVLIGLKISRKPPDKDHHYGHYRAESIASLIAAFIMITVGLEVVINTVTKLIQNQTETPSIITAYAAGFSAIVMFGVYRFNRKLAKNINSSAIYAQSQDNLSDALVSIGAVVGILGSIMGVHWLDLVAGILVGLLIIKTAVGIFWDATHTLTDGFDSKEIKEIKKSISNVHGVEKVKDIKARKHGNQVLLEATILVNPQLTVEESHHITDEVEIHLEKKYGVKHAHLHIEPYPS</sequence>
<dbReference type="InterPro" id="IPR002524">
    <property type="entry name" value="Cation_efflux"/>
</dbReference>
<dbReference type="GO" id="GO:0016020">
    <property type="term" value="C:membrane"/>
    <property type="evidence" value="ECO:0007669"/>
    <property type="project" value="UniProtKB-SubCell"/>
</dbReference>
<accession>A0A841Q8J3</accession>
<keyword evidence="4 7" id="KW-0812">Transmembrane</keyword>
<reference evidence="10 11" key="1">
    <citation type="submission" date="2020-08" db="EMBL/GenBank/DDBJ databases">
        <title>Genomic Encyclopedia of Type Strains, Phase IV (KMG-IV): sequencing the most valuable type-strain genomes for metagenomic binning, comparative biology and taxonomic classification.</title>
        <authorList>
            <person name="Goeker M."/>
        </authorList>
    </citation>
    <scope>NUCLEOTIDE SEQUENCE [LARGE SCALE GENOMIC DNA]</scope>
    <source>
        <strain evidence="10 11">DSM 19612</strain>
    </source>
</reference>
<dbReference type="AlphaFoldDB" id="A0A841Q8J3"/>
<feature type="domain" description="Cation efflux protein transmembrane" evidence="8">
    <location>
        <begin position="15"/>
        <end position="206"/>
    </location>
</feature>
<feature type="transmembrane region" description="Helical" evidence="7">
    <location>
        <begin position="82"/>
        <end position="103"/>
    </location>
</feature>
<dbReference type="Pfam" id="PF16916">
    <property type="entry name" value="ZT_dimer"/>
    <property type="match status" value="1"/>
</dbReference>
<dbReference type="PANTHER" id="PTHR43840:SF50">
    <property type="entry name" value="MANGANESE EFFLUX SYSTEM PROTEIN MNES"/>
    <property type="match status" value="1"/>
</dbReference>
<proteinExistence type="inferred from homology"/>
<keyword evidence="3" id="KW-0813">Transport</keyword>
<dbReference type="NCBIfam" id="TIGR01297">
    <property type="entry name" value="CDF"/>
    <property type="match status" value="1"/>
</dbReference>
<comment type="caution">
    <text evidence="10">The sequence shown here is derived from an EMBL/GenBank/DDBJ whole genome shotgun (WGS) entry which is preliminary data.</text>
</comment>
<evidence type="ECO:0000313" key="10">
    <source>
        <dbReference type="EMBL" id="MBB6454643.1"/>
    </source>
</evidence>
<comment type="similarity">
    <text evidence="2">Belongs to the cation diffusion facilitator (CDF) transporter (TC 2.A.4) family.</text>
</comment>
<evidence type="ECO:0000259" key="9">
    <source>
        <dbReference type="Pfam" id="PF16916"/>
    </source>
</evidence>
<dbReference type="Pfam" id="PF01545">
    <property type="entry name" value="Cation_efflux"/>
    <property type="match status" value="1"/>
</dbReference>